<comment type="caution">
    <text evidence="3">The sequence shown here is derived from an EMBL/GenBank/DDBJ whole genome shotgun (WGS) entry which is preliminary data.</text>
</comment>
<feature type="transmembrane region" description="Helical" evidence="2">
    <location>
        <begin position="105"/>
        <end position="125"/>
    </location>
</feature>
<keyword evidence="2" id="KW-0812">Transmembrane</keyword>
<dbReference type="AlphaFoldDB" id="A0A9W9GH29"/>
<evidence type="ECO:0000313" key="4">
    <source>
        <dbReference type="Proteomes" id="UP001147746"/>
    </source>
</evidence>
<evidence type="ECO:0000256" key="1">
    <source>
        <dbReference type="SAM" id="MobiDB-lite"/>
    </source>
</evidence>
<dbReference type="Proteomes" id="UP001147746">
    <property type="component" value="Unassembled WGS sequence"/>
</dbReference>
<organism evidence="3 4">
    <name type="scientific">Penicillium atrosanguineum</name>
    <dbReference type="NCBI Taxonomy" id="1132637"/>
    <lineage>
        <taxon>Eukaryota</taxon>
        <taxon>Fungi</taxon>
        <taxon>Dikarya</taxon>
        <taxon>Ascomycota</taxon>
        <taxon>Pezizomycotina</taxon>
        <taxon>Eurotiomycetes</taxon>
        <taxon>Eurotiomycetidae</taxon>
        <taxon>Eurotiales</taxon>
        <taxon>Aspergillaceae</taxon>
        <taxon>Penicillium</taxon>
    </lineage>
</organism>
<feature type="transmembrane region" description="Helical" evidence="2">
    <location>
        <begin position="140"/>
        <end position="161"/>
    </location>
</feature>
<keyword evidence="2" id="KW-0472">Membrane</keyword>
<protein>
    <submittedName>
        <fullName evidence="3">Uncharacterized protein</fullName>
    </submittedName>
</protein>
<name>A0A9W9GH29_9EURO</name>
<feature type="compositionally biased region" description="Low complexity" evidence="1">
    <location>
        <begin position="55"/>
        <end position="69"/>
    </location>
</feature>
<accession>A0A9W9GH29</accession>
<proteinExistence type="predicted"/>
<keyword evidence="4" id="KW-1185">Reference proteome</keyword>
<reference evidence="3" key="2">
    <citation type="journal article" date="2023" name="IMA Fungus">
        <title>Comparative genomic study of the Penicillium genus elucidates a diverse pangenome and 15 lateral gene transfer events.</title>
        <authorList>
            <person name="Petersen C."/>
            <person name="Sorensen T."/>
            <person name="Nielsen M.R."/>
            <person name="Sondergaard T.E."/>
            <person name="Sorensen J.L."/>
            <person name="Fitzpatrick D.A."/>
            <person name="Frisvad J.C."/>
            <person name="Nielsen K.L."/>
        </authorList>
    </citation>
    <scope>NUCLEOTIDE SEQUENCE</scope>
    <source>
        <strain evidence="3">IBT 21472</strain>
    </source>
</reference>
<reference evidence="3" key="1">
    <citation type="submission" date="2022-12" db="EMBL/GenBank/DDBJ databases">
        <authorList>
            <person name="Petersen C."/>
        </authorList>
    </citation>
    <scope>NUCLEOTIDE SEQUENCE</scope>
    <source>
        <strain evidence="3">IBT 21472</strain>
    </source>
</reference>
<feature type="region of interest" description="Disordered" evidence="1">
    <location>
        <begin position="32"/>
        <end position="70"/>
    </location>
</feature>
<keyword evidence="2" id="KW-1133">Transmembrane helix</keyword>
<sequence length="300" mass="33422">MSTRPVLRALWPRCPGAPVRPGLQTHFTSPWRSFASSSPRCAVPKQPKRAPRTVAQPSAQPSAQPAAPSIRATVPFKDAGNLGKLNIKVARQGEVLLFKAPKKRVYILSAYGLFAACMAFSVYHAETYVATEDPRLRQPAWVKAMMGGVCVIMSGLGVVALSRTHNIVRKMTAFHSQHTYLRFEVRRLVPFMKPRTFEVLPSQVSFRRRLVVSPQGAARYERDSMKLGRADQPQKSLLKAPIEGLSRACWGAFMSVRQLFTQEDFILLEIDGKGIFRVDSNGVLTEDFLALGNPVKYTDH</sequence>
<dbReference type="OrthoDB" id="4140442at2759"/>
<dbReference type="EMBL" id="JAPZBO010000010">
    <property type="protein sequence ID" value="KAJ5299857.1"/>
    <property type="molecule type" value="Genomic_DNA"/>
</dbReference>
<evidence type="ECO:0000256" key="2">
    <source>
        <dbReference type="SAM" id="Phobius"/>
    </source>
</evidence>
<gene>
    <name evidence="3" type="ORF">N7476_011414</name>
</gene>
<evidence type="ECO:0000313" key="3">
    <source>
        <dbReference type="EMBL" id="KAJ5299857.1"/>
    </source>
</evidence>